<gene>
    <name evidence="1" type="ordered locus">SM11_pC1490</name>
</gene>
<geneLocation type="plasmid" evidence="1 2">
    <name>pSmeSM11c</name>
</geneLocation>
<evidence type="ECO:0000313" key="2">
    <source>
        <dbReference type="Proteomes" id="UP000009045"/>
    </source>
</evidence>
<dbReference type="HOGENOM" id="CLU_157970_0_0_5"/>
<name>F7XBX6_SINMM</name>
<proteinExistence type="predicted"/>
<dbReference type="AlphaFoldDB" id="F7XBX6"/>
<keyword evidence="1" id="KW-0614">Plasmid</keyword>
<sequence>MAQSTKRKLMKVSDIPAFVDEIVETGCDICAVGHDKYVLGDADLSPDEYEKVRRKLDKIEDNYGDRDFLRLEIVAHLRSIGRYIDVGADGAG</sequence>
<dbReference type="EMBL" id="CP001831">
    <property type="protein sequence ID" value="AEH82562.1"/>
    <property type="molecule type" value="Genomic_DNA"/>
</dbReference>
<evidence type="ECO:0000313" key="1">
    <source>
        <dbReference type="EMBL" id="AEH82562.1"/>
    </source>
</evidence>
<dbReference type="RefSeq" id="WP_014531975.1">
    <property type="nucleotide sequence ID" value="NC_017327.1"/>
</dbReference>
<dbReference type="PATRIC" id="fig|707241.3.peg.5412"/>
<protein>
    <submittedName>
        <fullName evidence="1">Hypothetical 14.3 kDa protein y4lK</fullName>
    </submittedName>
</protein>
<reference evidence="1 2" key="1">
    <citation type="journal article" date="2011" name="J. Biotechnol.">
        <title>The complete genome sequence of the dominant Sinorhizobium meliloti field isolate SM11 extends the S. meliloti pan-genome.</title>
        <authorList>
            <person name="Schneiker-Bekel S."/>
            <person name="Wibberg D."/>
            <person name="Bekel T."/>
            <person name="Blom J."/>
            <person name="Linke B."/>
            <person name="Neuweger H."/>
            <person name="Stiens M."/>
            <person name="Vorholter F.J."/>
            <person name="Weidner S."/>
            <person name="Goesmann A."/>
            <person name="Puhler A."/>
            <person name="Schluter A."/>
        </authorList>
    </citation>
    <scope>NUCLEOTIDE SEQUENCE [LARGE SCALE GENOMIC DNA]</scope>
    <source>
        <strain evidence="1 2">SM11</strain>
        <plasmid evidence="2">pSmeSM11c</plasmid>
    </source>
</reference>
<accession>F7XBX6</accession>
<dbReference type="Proteomes" id="UP000009045">
    <property type="component" value="Plasmid pSmeSM11c"/>
</dbReference>
<organism evidence="1 2">
    <name type="scientific">Sinorhizobium meliloti (strain SM11)</name>
    <dbReference type="NCBI Taxonomy" id="707241"/>
    <lineage>
        <taxon>Bacteria</taxon>
        <taxon>Pseudomonadati</taxon>
        <taxon>Pseudomonadota</taxon>
        <taxon>Alphaproteobacteria</taxon>
        <taxon>Hyphomicrobiales</taxon>
        <taxon>Rhizobiaceae</taxon>
        <taxon>Sinorhizobium/Ensifer group</taxon>
        <taxon>Sinorhizobium</taxon>
    </lineage>
</organism>
<dbReference type="KEGG" id="smx:SM11_pC1490"/>